<organism evidence="3 4">
    <name type="scientific">Lasiosphaeria ovina</name>
    <dbReference type="NCBI Taxonomy" id="92902"/>
    <lineage>
        <taxon>Eukaryota</taxon>
        <taxon>Fungi</taxon>
        <taxon>Dikarya</taxon>
        <taxon>Ascomycota</taxon>
        <taxon>Pezizomycotina</taxon>
        <taxon>Sordariomycetes</taxon>
        <taxon>Sordariomycetidae</taxon>
        <taxon>Sordariales</taxon>
        <taxon>Lasiosphaeriaceae</taxon>
        <taxon>Lasiosphaeria</taxon>
    </lineage>
</organism>
<keyword evidence="1" id="KW-0812">Transmembrane</keyword>
<accession>A0AAE0TYS4</accession>
<protein>
    <submittedName>
        <fullName evidence="3">Uncharacterized protein</fullName>
    </submittedName>
</protein>
<proteinExistence type="predicted"/>
<evidence type="ECO:0000313" key="4">
    <source>
        <dbReference type="Proteomes" id="UP001287356"/>
    </source>
</evidence>
<sequence>MLASLLTFLLLLCHHSCCFQVSVRELLFQKGWTKNGREKYPNCPTTAKPMHFTTTPTTTSAKSYMHSSLGNRPVPARWYISPPPKGRQHGHAGRNGKELAASKSCLGTYLALTIVMDKSERLMMAVASCDVSTHAEPGVAAVKDYSYNPSPFFFFSLSSATPTIPIPKPVLAAAAATLLFIIAILVLCREYRDANTGCSYLLPAK</sequence>
<comment type="caution">
    <text evidence="3">The sequence shown here is derived from an EMBL/GenBank/DDBJ whole genome shotgun (WGS) entry which is preliminary data.</text>
</comment>
<dbReference type="EMBL" id="JAULSN010000001">
    <property type="protein sequence ID" value="KAK3384593.1"/>
    <property type="molecule type" value="Genomic_DNA"/>
</dbReference>
<evidence type="ECO:0000256" key="2">
    <source>
        <dbReference type="SAM" id="SignalP"/>
    </source>
</evidence>
<feature type="transmembrane region" description="Helical" evidence="1">
    <location>
        <begin position="170"/>
        <end position="188"/>
    </location>
</feature>
<evidence type="ECO:0000313" key="3">
    <source>
        <dbReference type="EMBL" id="KAK3384593.1"/>
    </source>
</evidence>
<dbReference type="Proteomes" id="UP001287356">
    <property type="component" value="Unassembled WGS sequence"/>
</dbReference>
<dbReference type="AlphaFoldDB" id="A0AAE0TYS4"/>
<keyword evidence="4" id="KW-1185">Reference proteome</keyword>
<keyword evidence="1" id="KW-1133">Transmembrane helix</keyword>
<feature type="signal peptide" evidence="2">
    <location>
        <begin position="1"/>
        <end position="18"/>
    </location>
</feature>
<reference evidence="3" key="2">
    <citation type="submission" date="2023-06" db="EMBL/GenBank/DDBJ databases">
        <authorList>
            <consortium name="Lawrence Berkeley National Laboratory"/>
            <person name="Haridas S."/>
            <person name="Hensen N."/>
            <person name="Bonometti L."/>
            <person name="Westerberg I."/>
            <person name="Brannstrom I.O."/>
            <person name="Guillou S."/>
            <person name="Cros-Aarteil S."/>
            <person name="Calhoun S."/>
            <person name="Kuo A."/>
            <person name="Mondo S."/>
            <person name="Pangilinan J."/>
            <person name="Riley R."/>
            <person name="Labutti K."/>
            <person name="Andreopoulos B."/>
            <person name="Lipzen A."/>
            <person name="Chen C."/>
            <person name="Yanf M."/>
            <person name="Daum C."/>
            <person name="Ng V."/>
            <person name="Clum A."/>
            <person name="Steindorff A."/>
            <person name="Ohm R."/>
            <person name="Martin F."/>
            <person name="Silar P."/>
            <person name="Natvig D."/>
            <person name="Lalanne C."/>
            <person name="Gautier V."/>
            <person name="Ament-Velasquez S.L."/>
            <person name="Kruys A."/>
            <person name="Hutchinson M.I."/>
            <person name="Powell A.J."/>
            <person name="Barry K."/>
            <person name="Miller A.N."/>
            <person name="Grigoriev I.V."/>
            <person name="Debuchy R."/>
            <person name="Gladieux P."/>
            <person name="Thoren M.H."/>
            <person name="Johannesson H."/>
        </authorList>
    </citation>
    <scope>NUCLEOTIDE SEQUENCE</scope>
    <source>
        <strain evidence="3">CBS 958.72</strain>
    </source>
</reference>
<keyword evidence="1" id="KW-0472">Membrane</keyword>
<feature type="chain" id="PRO_5042151270" evidence="2">
    <location>
        <begin position="19"/>
        <end position="205"/>
    </location>
</feature>
<gene>
    <name evidence="3" type="ORF">B0T24DRAFT_92895</name>
</gene>
<keyword evidence="2" id="KW-0732">Signal</keyword>
<name>A0AAE0TYS4_9PEZI</name>
<reference evidence="3" key="1">
    <citation type="journal article" date="2023" name="Mol. Phylogenet. Evol.">
        <title>Genome-scale phylogeny and comparative genomics of the fungal order Sordariales.</title>
        <authorList>
            <person name="Hensen N."/>
            <person name="Bonometti L."/>
            <person name="Westerberg I."/>
            <person name="Brannstrom I.O."/>
            <person name="Guillou S."/>
            <person name="Cros-Aarteil S."/>
            <person name="Calhoun S."/>
            <person name="Haridas S."/>
            <person name="Kuo A."/>
            <person name="Mondo S."/>
            <person name="Pangilinan J."/>
            <person name="Riley R."/>
            <person name="LaButti K."/>
            <person name="Andreopoulos B."/>
            <person name="Lipzen A."/>
            <person name="Chen C."/>
            <person name="Yan M."/>
            <person name="Daum C."/>
            <person name="Ng V."/>
            <person name="Clum A."/>
            <person name="Steindorff A."/>
            <person name="Ohm R.A."/>
            <person name="Martin F."/>
            <person name="Silar P."/>
            <person name="Natvig D.O."/>
            <person name="Lalanne C."/>
            <person name="Gautier V."/>
            <person name="Ament-Velasquez S.L."/>
            <person name="Kruys A."/>
            <person name="Hutchinson M.I."/>
            <person name="Powell A.J."/>
            <person name="Barry K."/>
            <person name="Miller A.N."/>
            <person name="Grigoriev I.V."/>
            <person name="Debuchy R."/>
            <person name="Gladieux P."/>
            <person name="Hiltunen Thoren M."/>
            <person name="Johannesson H."/>
        </authorList>
    </citation>
    <scope>NUCLEOTIDE SEQUENCE</scope>
    <source>
        <strain evidence="3">CBS 958.72</strain>
    </source>
</reference>
<evidence type="ECO:0000256" key="1">
    <source>
        <dbReference type="SAM" id="Phobius"/>
    </source>
</evidence>